<dbReference type="InterPro" id="IPR017900">
    <property type="entry name" value="4Fe4S_Fe_S_CS"/>
</dbReference>
<dbReference type="PANTHER" id="PTHR43687">
    <property type="entry name" value="ADENYLYLSULFATE REDUCTASE, BETA SUBUNIT"/>
    <property type="match status" value="1"/>
</dbReference>
<sequence length="61" mass="6561">MWNVEVDKDKCTGCEECINACPAQVLELVDGHSDPVNIDECLGCETCVETCPEGAITVSED</sequence>
<dbReference type="EMBL" id="UOEX01000412">
    <property type="protein sequence ID" value="VAW42023.1"/>
    <property type="molecule type" value="Genomic_DNA"/>
</dbReference>
<evidence type="ECO:0000313" key="9">
    <source>
        <dbReference type="EMBL" id="VAW42023.1"/>
    </source>
</evidence>
<evidence type="ECO:0000256" key="3">
    <source>
        <dbReference type="ARBA" id="ARBA00022723"/>
    </source>
</evidence>
<evidence type="ECO:0000256" key="6">
    <source>
        <dbReference type="ARBA" id="ARBA00023004"/>
    </source>
</evidence>
<gene>
    <name evidence="9" type="ORF">MNBD_DELTA03-255</name>
</gene>
<keyword evidence="3" id="KW-0479">Metal-binding</keyword>
<keyword evidence="1" id="KW-0813">Transport</keyword>
<keyword evidence="6" id="KW-0408">Iron</keyword>
<evidence type="ECO:0000256" key="2">
    <source>
        <dbReference type="ARBA" id="ARBA00022485"/>
    </source>
</evidence>
<dbReference type="PANTHER" id="PTHR43687:SF6">
    <property type="entry name" value="L-ASPARTATE SEMIALDEHYDE SULFURTRANSFERASE IRON-SULFUR SUBUNIT"/>
    <property type="match status" value="1"/>
</dbReference>
<dbReference type="GO" id="GO:0046872">
    <property type="term" value="F:metal ion binding"/>
    <property type="evidence" value="ECO:0007669"/>
    <property type="project" value="UniProtKB-KW"/>
</dbReference>
<keyword evidence="4" id="KW-0677">Repeat</keyword>
<evidence type="ECO:0000256" key="4">
    <source>
        <dbReference type="ARBA" id="ARBA00022737"/>
    </source>
</evidence>
<feature type="domain" description="4Fe-4S ferredoxin-type" evidence="8">
    <location>
        <begin position="2"/>
        <end position="31"/>
    </location>
</feature>
<dbReference type="GO" id="GO:0051539">
    <property type="term" value="F:4 iron, 4 sulfur cluster binding"/>
    <property type="evidence" value="ECO:0007669"/>
    <property type="project" value="UniProtKB-KW"/>
</dbReference>
<dbReference type="AlphaFoldDB" id="A0A3B0VP13"/>
<feature type="domain" description="4Fe-4S ferredoxin-type" evidence="8">
    <location>
        <begin position="32"/>
        <end position="61"/>
    </location>
</feature>
<protein>
    <submittedName>
        <fullName evidence="9">4Fe-4S ferredoxin iron-sulfur binding domain-containing protein</fullName>
    </submittedName>
</protein>
<dbReference type="PROSITE" id="PS51379">
    <property type="entry name" value="4FE4S_FER_2"/>
    <property type="match status" value="2"/>
</dbReference>
<dbReference type="PROSITE" id="PS00198">
    <property type="entry name" value="4FE4S_FER_1"/>
    <property type="match status" value="1"/>
</dbReference>
<evidence type="ECO:0000256" key="5">
    <source>
        <dbReference type="ARBA" id="ARBA00022982"/>
    </source>
</evidence>
<dbReference type="Gene3D" id="3.30.70.20">
    <property type="match status" value="2"/>
</dbReference>
<name>A0A3B0VP13_9ZZZZ</name>
<keyword evidence="5" id="KW-0249">Electron transport</keyword>
<proteinExistence type="predicted"/>
<dbReference type="InterPro" id="IPR017896">
    <property type="entry name" value="4Fe4S_Fe-S-bd"/>
</dbReference>
<keyword evidence="7" id="KW-0411">Iron-sulfur</keyword>
<evidence type="ECO:0000256" key="7">
    <source>
        <dbReference type="ARBA" id="ARBA00023014"/>
    </source>
</evidence>
<reference evidence="9" key="1">
    <citation type="submission" date="2018-06" db="EMBL/GenBank/DDBJ databases">
        <authorList>
            <person name="Zhirakovskaya E."/>
        </authorList>
    </citation>
    <scope>NUCLEOTIDE SEQUENCE</scope>
</reference>
<dbReference type="SUPFAM" id="SSF54862">
    <property type="entry name" value="4Fe-4S ferredoxins"/>
    <property type="match status" value="1"/>
</dbReference>
<dbReference type="InterPro" id="IPR050572">
    <property type="entry name" value="Fe-S_Ferredoxin"/>
</dbReference>
<accession>A0A3B0VP13</accession>
<keyword evidence="2" id="KW-0004">4Fe-4S</keyword>
<evidence type="ECO:0000259" key="8">
    <source>
        <dbReference type="PROSITE" id="PS51379"/>
    </source>
</evidence>
<organism evidence="9">
    <name type="scientific">hydrothermal vent metagenome</name>
    <dbReference type="NCBI Taxonomy" id="652676"/>
    <lineage>
        <taxon>unclassified sequences</taxon>
        <taxon>metagenomes</taxon>
        <taxon>ecological metagenomes</taxon>
    </lineage>
</organism>
<evidence type="ECO:0000256" key="1">
    <source>
        <dbReference type="ARBA" id="ARBA00022448"/>
    </source>
</evidence>
<dbReference type="Pfam" id="PF13237">
    <property type="entry name" value="Fer4_10"/>
    <property type="match status" value="1"/>
</dbReference>